<gene>
    <name evidence="8" type="ORF">FRD01_06345</name>
</gene>
<feature type="transmembrane region" description="Helical" evidence="6">
    <location>
        <begin position="115"/>
        <end position="133"/>
    </location>
</feature>
<sequence length="250" mass="28463">MSEKKWLLGNYDYATHARIMEIVAIFAYLVTTVYIAYQLALQFNSPMVELFWIVPSALFVGLVLADFSSGMVHWLADTFGSTDTPILGPNFIRPFREHHTDPEGITRHDFVEVNGNNCVVIMLFGMPLFLLIPNTSDTWAIWLELALLSQFAGVFATNQIHKWSHQEDPPAFARLLMKMGVIMSVDHHNVHHTAPFDTYYCITTGWLNPVFEKLGIFPKLEKFVRANSPWADPMTSTERNARTIPAQENS</sequence>
<feature type="transmembrane region" description="Helical" evidence="6">
    <location>
        <begin position="21"/>
        <end position="41"/>
    </location>
</feature>
<feature type="transmembrane region" description="Helical" evidence="6">
    <location>
        <begin position="47"/>
        <end position="65"/>
    </location>
</feature>
<evidence type="ECO:0000313" key="8">
    <source>
        <dbReference type="EMBL" id="QED26866.1"/>
    </source>
</evidence>
<dbReference type="OrthoDB" id="337685at2"/>
<dbReference type="Proteomes" id="UP000321595">
    <property type="component" value="Chromosome"/>
</dbReference>
<keyword evidence="5 6" id="KW-0472">Membrane</keyword>
<dbReference type="PANTHER" id="PTHR48177">
    <property type="entry name" value="TRANSMEMBRANE PROTEIN 189"/>
    <property type="match status" value="1"/>
</dbReference>
<dbReference type="EMBL" id="CP042467">
    <property type="protein sequence ID" value="QED26866.1"/>
    <property type="molecule type" value="Genomic_DNA"/>
</dbReference>
<feature type="domain" description="Lipid desaturase" evidence="7">
    <location>
        <begin position="63"/>
        <end position="226"/>
    </location>
</feature>
<evidence type="ECO:0000256" key="5">
    <source>
        <dbReference type="ARBA" id="ARBA00023136"/>
    </source>
</evidence>
<reference evidence="8 9" key="1">
    <citation type="submission" date="2019-08" db="EMBL/GenBank/DDBJ databases">
        <authorList>
            <person name="Liang Q."/>
        </authorList>
    </citation>
    <scope>NUCLEOTIDE SEQUENCE [LARGE SCALE GENOMIC DNA]</scope>
    <source>
        <strain evidence="8 9">V1718</strain>
    </source>
</reference>
<keyword evidence="4 6" id="KW-1133">Transmembrane helix</keyword>
<dbReference type="RefSeq" id="WP_146958551.1">
    <property type="nucleotide sequence ID" value="NZ_CP042467.1"/>
</dbReference>
<evidence type="ECO:0000313" key="9">
    <source>
        <dbReference type="Proteomes" id="UP000321595"/>
    </source>
</evidence>
<organism evidence="8 9">
    <name type="scientific">Microvenator marinus</name>
    <dbReference type="NCBI Taxonomy" id="2600177"/>
    <lineage>
        <taxon>Bacteria</taxon>
        <taxon>Deltaproteobacteria</taxon>
        <taxon>Bradymonadales</taxon>
        <taxon>Microvenatoraceae</taxon>
        <taxon>Microvenator</taxon>
    </lineage>
</organism>
<dbReference type="GO" id="GO:0016020">
    <property type="term" value="C:membrane"/>
    <property type="evidence" value="ECO:0007669"/>
    <property type="project" value="UniProtKB-SubCell"/>
</dbReference>
<dbReference type="KEGG" id="bbae:FRD01_06345"/>
<dbReference type="GO" id="GO:0016491">
    <property type="term" value="F:oxidoreductase activity"/>
    <property type="evidence" value="ECO:0007669"/>
    <property type="project" value="TreeGrafter"/>
</dbReference>
<dbReference type="Pfam" id="PF10520">
    <property type="entry name" value="Lipid_desat"/>
    <property type="match status" value="1"/>
</dbReference>
<evidence type="ECO:0000256" key="4">
    <source>
        <dbReference type="ARBA" id="ARBA00022989"/>
    </source>
</evidence>
<evidence type="ECO:0000256" key="6">
    <source>
        <dbReference type="SAM" id="Phobius"/>
    </source>
</evidence>
<accession>A0A5B8XT92</accession>
<evidence type="ECO:0000256" key="3">
    <source>
        <dbReference type="ARBA" id="ARBA00022692"/>
    </source>
</evidence>
<dbReference type="InterPro" id="IPR052601">
    <property type="entry name" value="Plasmalogen_desaturase"/>
</dbReference>
<dbReference type="AlphaFoldDB" id="A0A5B8XT92"/>
<comment type="subcellular location">
    <subcellularLocation>
        <location evidence="1">Membrane</location>
        <topology evidence="1">Multi-pass membrane protein</topology>
    </subcellularLocation>
</comment>
<proteinExistence type="inferred from homology"/>
<evidence type="ECO:0000256" key="1">
    <source>
        <dbReference type="ARBA" id="ARBA00004141"/>
    </source>
</evidence>
<evidence type="ECO:0000259" key="7">
    <source>
        <dbReference type="Pfam" id="PF10520"/>
    </source>
</evidence>
<dbReference type="InterPro" id="IPR019547">
    <property type="entry name" value="Lipid_desat"/>
</dbReference>
<protein>
    <submittedName>
        <fullName evidence="8">Kua-ubiquitin conjugating enzyme hybrid localization domain protein</fullName>
    </submittedName>
</protein>
<dbReference type="PANTHER" id="PTHR48177:SF1">
    <property type="entry name" value="PLASMANYLETHANOLAMINE DESATURASE 1"/>
    <property type="match status" value="1"/>
</dbReference>
<name>A0A5B8XT92_9DELT</name>
<keyword evidence="9" id="KW-1185">Reference proteome</keyword>
<keyword evidence="3 6" id="KW-0812">Transmembrane</keyword>
<comment type="similarity">
    <text evidence="2">Belongs to the fatty acid desaturase CarF family.</text>
</comment>
<evidence type="ECO:0000256" key="2">
    <source>
        <dbReference type="ARBA" id="ARBA00007620"/>
    </source>
</evidence>